<evidence type="ECO:0000313" key="3">
    <source>
        <dbReference type="EMBL" id="RCI07181.1"/>
    </source>
</evidence>
<dbReference type="PROSITE" id="PS50888">
    <property type="entry name" value="BHLH"/>
    <property type="match status" value="1"/>
</dbReference>
<dbReference type="AlphaFoldDB" id="A0A367KY98"/>
<gene>
    <name evidence="3" type="ORF">CU098_013981</name>
</gene>
<comment type="caution">
    <text evidence="3">The sequence shown here is derived from an EMBL/GenBank/DDBJ whole genome shotgun (WGS) entry which is preliminary data.</text>
</comment>
<dbReference type="InterPro" id="IPR036638">
    <property type="entry name" value="HLH_DNA-bd_sf"/>
</dbReference>
<dbReference type="PANTHER" id="PTHR47336">
    <property type="entry name" value="TRANSCRIPTION FACTOR HMS1-RELATED"/>
    <property type="match status" value="1"/>
</dbReference>
<dbReference type="EMBL" id="PJQM01000021">
    <property type="protein sequence ID" value="RCI07181.1"/>
    <property type="molecule type" value="Genomic_DNA"/>
</dbReference>
<evidence type="ECO:0000256" key="1">
    <source>
        <dbReference type="SAM" id="MobiDB-lite"/>
    </source>
</evidence>
<evidence type="ECO:0000259" key="2">
    <source>
        <dbReference type="PROSITE" id="PS50888"/>
    </source>
</evidence>
<feature type="compositionally biased region" description="Basic residues" evidence="1">
    <location>
        <begin position="310"/>
        <end position="320"/>
    </location>
</feature>
<dbReference type="Pfam" id="PF00010">
    <property type="entry name" value="HLH"/>
    <property type="match status" value="1"/>
</dbReference>
<feature type="compositionally biased region" description="Low complexity" evidence="1">
    <location>
        <begin position="330"/>
        <end position="341"/>
    </location>
</feature>
<feature type="domain" description="BHLH" evidence="2">
    <location>
        <begin position="165"/>
        <end position="248"/>
    </location>
</feature>
<dbReference type="Gene3D" id="4.10.280.10">
    <property type="entry name" value="Helix-loop-helix DNA-binding domain"/>
    <property type="match status" value="1"/>
</dbReference>
<sequence>METFTPFPVDFITDNTLLNEDDPYFSLSQFDFELQQQAQAALQQESWQDFDKYLSLETNFNAPMMDSTSFNDPSLIYAPLNLPEKKEEWPNDVKQEYGTPESIPYSPLLQQDAKNVNLNQSPKLAQSTPTLNWSSEVPIQRLKQINTVNNAVNAVLNNVMPVRQHKKTAHNAIERRYRNNINDRIAELKNAVPALLYAKVKDNRKRPHKNDEEDDGEDGEEFLDGVAVATKLNKATILRKATEYINHLKKTGQDLKQENEILQRILTQLPGGPEILQRYHLQKQQRDQELARQQMVERELEKQQEQQRKAANRKRARYSRQHPEDEDESSSSSSSDPNTPPSSRVFMAMFMAITFFSTSPLTQNTSHPQTKEAIKESSIFSSFQFDSTWSVIRTCIFLLFIIQWVFPLIRSYLFSSSVKLKRVNRIRTPIKLANASPGDLKSQQIYSLLTQSDQLPKHLLSTLFSLAHELLRLFSHHYLGYDILYEDDEQVFDWIQLNEQLCLGASAPISRLTMIYSCLRMINAVHLTDQGHSRAYATAAMQCSLLFPSWLAERLSGYLWRSSDQELIPEPEHPIFHCRAWTETIELLSNQIQPDQGLCLSYVAPVLVPVEIISSLHWLDCLQGQFQLLVTLLAEGEDDLEFQPILESMQDDEGLARWLATVGFVVESIWKDQEVGDTLESLARVPRSITASVGHKKEMNQLDELLKKSMVHTLVGAVYLKSEDADKRKRGLAELKLTQGLRLEIQSLQSKIHERRQDLESTVLSLADFVVCFVGIEAWLTAMELEDEDMGSMETQIKENSLCLRRMLRHPYLKSMVQTKDILERLTDVNLFMEHPATDTDSACDMEEASELVKRAKKAQAMLHGYKD</sequence>
<dbReference type="SUPFAM" id="SSF47459">
    <property type="entry name" value="HLH, helix-loop-helix DNA-binding domain"/>
    <property type="match status" value="1"/>
</dbReference>
<dbReference type="InterPro" id="IPR052099">
    <property type="entry name" value="Regulatory_TF_Diverse"/>
</dbReference>
<accession>A0A367KY98</accession>
<feature type="compositionally biased region" description="Basic and acidic residues" evidence="1">
    <location>
        <begin position="287"/>
        <end position="308"/>
    </location>
</feature>
<dbReference type="SMART" id="SM00353">
    <property type="entry name" value="HLH"/>
    <property type="match status" value="1"/>
</dbReference>
<keyword evidence="4" id="KW-1185">Reference proteome</keyword>
<dbReference type="Proteomes" id="UP000253551">
    <property type="component" value="Unassembled WGS sequence"/>
</dbReference>
<feature type="region of interest" description="Disordered" evidence="1">
    <location>
        <begin position="287"/>
        <end position="341"/>
    </location>
</feature>
<dbReference type="OrthoDB" id="2133190at2759"/>
<dbReference type="PANTHER" id="PTHR47336:SF3">
    <property type="entry name" value="SERINE-RICH PROTEIN TYE7"/>
    <property type="match status" value="1"/>
</dbReference>
<dbReference type="InterPro" id="IPR011598">
    <property type="entry name" value="bHLH_dom"/>
</dbReference>
<reference evidence="3 4" key="1">
    <citation type="journal article" date="2018" name="G3 (Bethesda)">
        <title>Phylogenetic and Phylogenomic Definition of Rhizopus Species.</title>
        <authorList>
            <person name="Gryganskyi A.P."/>
            <person name="Golan J."/>
            <person name="Dolatabadi S."/>
            <person name="Mondo S."/>
            <person name="Robb S."/>
            <person name="Idnurm A."/>
            <person name="Muszewska A."/>
            <person name="Steczkiewicz K."/>
            <person name="Masonjones S."/>
            <person name="Liao H.L."/>
            <person name="Gajdeczka M.T."/>
            <person name="Anike F."/>
            <person name="Vuek A."/>
            <person name="Anishchenko I.M."/>
            <person name="Voigt K."/>
            <person name="de Hoog G.S."/>
            <person name="Smith M.E."/>
            <person name="Heitman J."/>
            <person name="Vilgalys R."/>
            <person name="Stajich J.E."/>
        </authorList>
    </citation>
    <scope>NUCLEOTIDE SEQUENCE [LARGE SCALE GENOMIC DNA]</scope>
    <source>
        <strain evidence="3 4">LSU 92-RS-03</strain>
    </source>
</reference>
<evidence type="ECO:0000313" key="4">
    <source>
        <dbReference type="Proteomes" id="UP000253551"/>
    </source>
</evidence>
<dbReference type="GO" id="GO:0046983">
    <property type="term" value="F:protein dimerization activity"/>
    <property type="evidence" value="ECO:0007669"/>
    <property type="project" value="InterPro"/>
</dbReference>
<protein>
    <recommendedName>
        <fullName evidence="2">BHLH domain-containing protein</fullName>
    </recommendedName>
</protein>
<name>A0A367KY98_RHIST</name>
<dbReference type="STRING" id="4846.A0A367KY98"/>
<proteinExistence type="predicted"/>
<organism evidence="3 4">
    <name type="scientific">Rhizopus stolonifer</name>
    <name type="common">Rhizopus nigricans</name>
    <dbReference type="NCBI Taxonomy" id="4846"/>
    <lineage>
        <taxon>Eukaryota</taxon>
        <taxon>Fungi</taxon>
        <taxon>Fungi incertae sedis</taxon>
        <taxon>Mucoromycota</taxon>
        <taxon>Mucoromycotina</taxon>
        <taxon>Mucoromycetes</taxon>
        <taxon>Mucorales</taxon>
        <taxon>Mucorineae</taxon>
        <taxon>Rhizopodaceae</taxon>
        <taxon>Rhizopus</taxon>
    </lineage>
</organism>